<accession>A0A699YKK4</accession>
<protein>
    <submittedName>
        <fullName evidence="2">Uncharacterized protein</fullName>
    </submittedName>
</protein>
<feature type="chain" id="PRO_5025412527" evidence="1">
    <location>
        <begin position="21"/>
        <end position="126"/>
    </location>
</feature>
<evidence type="ECO:0000313" key="3">
    <source>
        <dbReference type="Proteomes" id="UP000485058"/>
    </source>
</evidence>
<dbReference type="Proteomes" id="UP000485058">
    <property type="component" value="Unassembled WGS sequence"/>
</dbReference>
<feature type="signal peptide" evidence="1">
    <location>
        <begin position="1"/>
        <end position="20"/>
    </location>
</feature>
<organism evidence="2 3">
    <name type="scientific">Haematococcus lacustris</name>
    <name type="common">Green alga</name>
    <name type="synonym">Haematococcus pluvialis</name>
    <dbReference type="NCBI Taxonomy" id="44745"/>
    <lineage>
        <taxon>Eukaryota</taxon>
        <taxon>Viridiplantae</taxon>
        <taxon>Chlorophyta</taxon>
        <taxon>core chlorophytes</taxon>
        <taxon>Chlorophyceae</taxon>
        <taxon>CS clade</taxon>
        <taxon>Chlamydomonadales</taxon>
        <taxon>Haematococcaceae</taxon>
        <taxon>Haematococcus</taxon>
    </lineage>
</organism>
<dbReference type="EMBL" id="BLLF01000330">
    <property type="protein sequence ID" value="GFH10603.1"/>
    <property type="molecule type" value="Genomic_DNA"/>
</dbReference>
<proteinExistence type="predicted"/>
<evidence type="ECO:0000256" key="1">
    <source>
        <dbReference type="SAM" id="SignalP"/>
    </source>
</evidence>
<keyword evidence="3" id="KW-1185">Reference proteome</keyword>
<sequence length="126" mass="13636">MGSLWARIALLALLFDCACHRVPRAVAAAAAVRKGASKEDPPGAVFFHKGDDALAWDSDELTHVRLLHSKDFHDKKAFQAAPDVATYLGLPVVEALHMPVPLSIVFVGFQGDGNMDIDISTDQLQE</sequence>
<comment type="caution">
    <text evidence="2">The sequence shown here is derived from an EMBL/GenBank/DDBJ whole genome shotgun (WGS) entry which is preliminary data.</text>
</comment>
<evidence type="ECO:0000313" key="2">
    <source>
        <dbReference type="EMBL" id="GFH10603.1"/>
    </source>
</evidence>
<feature type="non-terminal residue" evidence="2">
    <location>
        <position position="126"/>
    </location>
</feature>
<feature type="non-terminal residue" evidence="2">
    <location>
        <position position="1"/>
    </location>
</feature>
<name>A0A699YKK4_HAELA</name>
<dbReference type="AlphaFoldDB" id="A0A699YKK4"/>
<keyword evidence="1" id="KW-0732">Signal</keyword>
<gene>
    <name evidence="2" type="ORF">HaLaN_05944</name>
</gene>
<reference evidence="2 3" key="1">
    <citation type="submission" date="2020-02" db="EMBL/GenBank/DDBJ databases">
        <title>Draft genome sequence of Haematococcus lacustris strain NIES-144.</title>
        <authorList>
            <person name="Morimoto D."/>
            <person name="Nakagawa S."/>
            <person name="Yoshida T."/>
            <person name="Sawayama S."/>
        </authorList>
    </citation>
    <scope>NUCLEOTIDE SEQUENCE [LARGE SCALE GENOMIC DNA]</scope>
    <source>
        <strain evidence="2 3">NIES-144</strain>
    </source>
</reference>